<proteinExistence type="predicted"/>
<keyword evidence="1" id="KW-0472">Membrane</keyword>
<dbReference type="KEGG" id="hnv:DDQ68_01775"/>
<evidence type="ECO:0000256" key="1">
    <source>
        <dbReference type="SAM" id="Phobius"/>
    </source>
</evidence>
<feature type="transmembrane region" description="Helical" evidence="1">
    <location>
        <begin position="99"/>
        <end position="120"/>
    </location>
</feature>
<accession>A0A2Z3GFN1</accession>
<sequence length="162" mass="16789">MRPRREARPPARPWARWLALAFFGVVLVVLGQFQEEVFAVLTRAWRAAGALVSGPWGPTAGAPGLSQHSLPASVTYHLLYAGASAGALHVLLRGRGTRWVVGGFGAALVVGLGLLALGRAGHWPVATEQGHLLISAASSPLALLAGYALALLSPPVAAPSRP</sequence>
<dbReference type="RefSeq" id="WP_109652586.1">
    <property type="nucleotide sequence ID" value="NZ_CP029145.1"/>
</dbReference>
<evidence type="ECO:0000313" key="3">
    <source>
        <dbReference type="Proteomes" id="UP000245999"/>
    </source>
</evidence>
<feature type="transmembrane region" description="Helical" evidence="1">
    <location>
        <begin position="74"/>
        <end position="92"/>
    </location>
</feature>
<protein>
    <submittedName>
        <fullName evidence="2">Uncharacterized protein</fullName>
    </submittedName>
</protein>
<dbReference type="OrthoDB" id="887066at2"/>
<organism evidence="2 3">
    <name type="scientific">Hymenobacter nivis</name>
    <dbReference type="NCBI Taxonomy" id="1850093"/>
    <lineage>
        <taxon>Bacteria</taxon>
        <taxon>Pseudomonadati</taxon>
        <taxon>Bacteroidota</taxon>
        <taxon>Cytophagia</taxon>
        <taxon>Cytophagales</taxon>
        <taxon>Hymenobacteraceae</taxon>
        <taxon>Hymenobacter</taxon>
    </lineage>
</organism>
<gene>
    <name evidence="2" type="ORF">DDQ68_01775</name>
</gene>
<dbReference type="AlphaFoldDB" id="A0A2Z3GFN1"/>
<keyword evidence="1" id="KW-0812">Transmembrane</keyword>
<name>A0A2Z3GFN1_9BACT</name>
<reference evidence="3" key="1">
    <citation type="submission" date="2018-04" db="EMBL/GenBank/DDBJ databases">
        <title>Complete genome of Antarctic heterotrophic bacterium Hymenobacter nivis.</title>
        <authorList>
            <person name="Terashima M."/>
        </authorList>
    </citation>
    <scope>NUCLEOTIDE SEQUENCE [LARGE SCALE GENOMIC DNA]</scope>
    <source>
        <strain evidence="3">NBRC 111535</strain>
    </source>
</reference>
<keyword evidence="3" id="KW-1185">Reference proteome</keyword>
<dbReference type="NCBIfam" id="NF046082">
    <property type="entry name" value="assoc_w_XrtX"/>
    <property type="match status" value="1"/>
</dbReference>
<evidence type="ECO:0000313" key="2">
    <source>
        <dbReference type="EMBL" id="AWM31628.1"/>
    </source>
</evidence>
<dbReference type="Proteomes" id="UP000245999">
    <property type="component" value="Chromosome"/>
</dbReference>
<feature type="transmembrane region" description="Helical" evidence="1">
    <location>
        <begin position="132"/>
        <end position="152"/>
    </location>
</feature>
<dbReference type="EMBL" id="CP029145">
    <property type="protein sequence ID" value="AWM31628.1"/>
    <property type="molecule type" value="Genomic_DNA"/>
</dbReference>
<keyword evidence="1" id="KW-1133">Transmembrane helix</keyword>